<sequence>MSLCTNSLRTSVGGLPVLAPTIKAADPRFRPRWKVILPSFLGAAVLWLLYAHRPPPGRPLTPNAHNQRLGQAPTDWYNDAYPLSAPQRTPGGTRYPIVVIADQDTQSRVQEENTWVSYLKKGYLTLSDSGDRVAGEWDQGHGVLESHLAELAEKGSGMELSDLIVFSGKLGCMDDRTAVIYQIEGSKAVPWVILPDGDGTPWVSGAGGQDRSGLTVGRFGLHMSVGAAARPPGNKVVSGARLSASKWVTDQTFQKGSPRPTVSSAVGRAFEPQPMCSSASLDPPVASSYLLSCLVPEDGLSFPKPCLVAPPLCPDAFLGGPDGASTQKGPQHTGCPALCMGPPCLLSGPASPLPAGYPQLGFLPHPATAALGDVRNEESRSGHGEHGESVDTWLEGTWSRWSCWYEPQ</sequence>
<dbReference type="PANTHER" id="PTHR13023:SF3">
    <property type="entry name" value="SOLUBLE CALCIUM-ACTIVATED NUCLEOTIDASE 1"/>
    <property type="match status" value="1"/>
</dbReference>
<dbReference type="AlphaFoldDB" id="A0A8C3X382"/>
<evidence type="ECO:0000313" key="8">
    <source>
        <dbReference type="Proteomes" id="UP000694540"/>
    </source>
</evidence>
<dbReference type="PANTHER" id="PTHR13023">
    <property type="entry name" value="APYRASE"/>
    <property type="match status" value="1"/>
</dbReference>
<keyword evidence="2 6" id="KW-0479">Metal-binding</keyword>
<name>A0A8C3X382_9CETA</name>
<accession>A0A8C3X382</accession>
<evidence type="ECO:0000256" key="6">
    <source>
        <dbReference type="PIRSR" id="PIRSR609283-1"/>
    </source>
</evidence>
<dbReference type="Proteomes" id="UP000694540">
    <property type="component" value="Unplaced"/>
</dbReference>
<evidence type="ECO:0000313" key="7">
    <source>
        <dbReference type="Ensembl" id="ENSCWAP00000021464.1"/>
    </source>
</evidence>
<protein>
    <submittedName>
        <fullName evidence="7">Uncharacterized protein</fullName>
    </submittedName>
</protein>
<dbReference type="Pfam" id="PF06079">
    <property type="entry name" value="Apyrase"/>
    <property type="match status" value="1"/>
</dbReference>
<dbReference type="GeneTree" id="ENSGT00390000012872"/>
<evidence type="ECO:0000256" key="3">
    <source>
        <dbReference type="ARBA" id="ARBA00022801"/>
    </source>
</evidence>
<organism evidence="7 8">
    <name type="scientific">Catagonus wagneri</name>
    <name type="common">Chacoan peccary</name>
    <dbReference type="NCBI Taxonomy" id="51154"/>
    <lineage>
        <taxon>Eukaryota</taxon>
        <taxon>Metazoa</taxon>
        <taxon>Chordata</taxon>
        <taxon>Craniata</taxon>
        <taxon>Vertebrata</taxon>
        <taxon>Euteleostomi</taxon>
        <taxon>Mammalia</taxon>
        <taxon>Eutheria</taxon>
        <taxon>Laurasiatheria</taxon>
        <taxon>Artiodactyla</taxon>
        <taxon>Suina</taxon>
        <taxon>Tayassuidae</taxon>
        <taxon>Catagonus</taxon>
    </lineage>
</organism>
<dbReference type="GO" id="GO:0004382">
    <property type="term" value="F:GDP phosphatase activity"/>
    <property type="evidence" value="ECO:0007669"/>
    <property type="project" value="TreeGrafter"/>
</dbReference>
<comment type="similarity">
    <text evidence="5">Belongs to the apyrase family.</text>
</comment>
<evidence type="ECO:0000256" key="1">
    <source>
        <dbReference type="ARBA" id="ARBA00001913"/>
    </source>
</evidence>
<evidence type="ECO:0000256" key="4">
    <source>
        <dbReference type="ARBA" id="ARBA00022837"/>
    </source>
</evidence>
<evidence type="ECO:0000256" key="2">
    <source>
        <dbReference type="ARBA" id="ARBA00022723"/>
    </source>
</evidence>
<keyword evidence="3" id="KW-0378">Hydrolase</keyword>
<feature type="binding site" evidence="6">
    <location>
        <position position="161"/>
    </location>
    <ligand>
        <name>Ca(2+)</name>
        <dbReference type="ChEBI" id="CHEBI:29108"/>
    </ligand>
</feature>
<dbReference type="GO" id="GO:0030166">
    <property type="term" value="P:proteoglycan biosynthetic process"/>
    <property type="evidence" value="ECO:0007669"/>
    <property type="project" value="TreeGrafter"/>
</dbReference>
<reference evidence="7" key="1">
    <citation type="submission" date="2025-08" db="UniProtKB">
        <authorList>
            <consortium name="Ensembl"/>
        </authorList>
    </citation>
    <scope>IDENTIFICATION</scope>
</reference>
<reference evidence="7" key="2">
    <citation type="submission" date="2025-09" db="UniProtKB">
        <authorList>
            <consortium name="Ensembl"/>
        </authorList>
    </citation>
    <scope>IDENTIFICATION</scope>
</reference>
<dbReference type="InterPro" id="IPR009283">
    <property type="entry name" value="Apyrase"/>
</dbReference>
<dbReference type="InterPro" id="IPR036258">
    <property type="entry name" value="Apyrase_sf"/>
</dbReference>
<dbReference type="Ensembl" id="ENSCWAT00000023269.1">
    <property type="protein sequence ID" value="ENSCWAP00000021464.1"/>
    <property type="gene ID" value="ENSCWAG00000016388.1"/>
</dbReference>
<evidence type="ECO:0000256" key="5">
    <source>
        <dbReference type="ARBA" id="ARBA00025738"/>
    </source>
</evidence>
<dbReference type="SUPFAM" id="SSF101887">
    <property type="entry name" value="Apyrase"/>
    <property type="match status" value="1"/>
</dbReference>
<dbReference type="Gene3D" id="2.120.10.100">
    <property type="entry name" value="Apyrase"/>
    <property type="match status" value="1"/>
</dbReference>
<keyword evidence="8" id="KW-1185">Reference proteome</keyword>
<feature type="binding site" evidence="6">
    <location>
        <position position="162"/>
    </location>
    <ligand>
        <name>Ca(2+)</name>
        <dbReference type="ChEBI" id="CHEBI:29108"/>
    </ligand>
</feature>
<keyword evidence="4 6" id="KW-0106">Calcium</keyword>
<proteinExistence type="inferred from homology"/>
<dbReference type="GO" id="GO:0005509">
    <property type="term" value="F:calcium ion binding"/>
    <property type="evidence" value="ECO:0007669"/>
    <property type="project" value="InterPro"/>
</dbReference>
<comment type="cofactor">
    <cofactor evidence="1 6">
        <name>Ca(2+)</name>
        <dbReference type="ChEBI" id="CHEBI:29108"/>
    </cofactor>
</comment>
<dbReference type="GO" id="GO:0045134">
    <property type="term" value="F:UDP phosphatase activity"/>
    <property type="evidence" value="ECO:0007669"/>
    <property type="project" value="TreeGrafter"/>
</dbReference>